<organism evidence="1 2">
    <name type="scientific">Hepatospora eriocheir</name>
    <dbReference type="NCBI Taxonomy" id="1081669"/>
    <lineage>
        <taxon>Eukaryota</taxon>
        <taxon>Fungi</taxon>
        <taxon>Fungi incertae sedis</taxon>
        <taxon>Microsporidia</taxon>
        <taxon>Hepatosporidae</taxon>
        <taxon>Hepatospora</taxon>
    </lineage>
</organism>
<sequence length="238" mass="28704">MLGEQLRLIKLSRQTHLVHKKSRITFIESDDVTIETLYQFLPFESQYTRPKSIYFDRHRLSLAEESRFNSKFRKYLLSLIKNMNDEGIEYLLEYLVRVYSIDSFNTEELLFLLFPFKKYEDLIVKLTKYHTSCFGKITGYSVHSLSKLFTTNCVTMNYYVKYFEFYPIFKDFLNRSLSFIVKILKSGKSNYIAEFMVIFNYLEKHGEIDLILQTYKSMSKYLNSDEFNEYFKRFTNKI</sequence>
<protein>
    <submittedName>
        <fullName evidence="1">Uncharacterized protein</fullName>
    </submittedName>
</protein>
<dbReference type="AlphaFoldDB" id="A0A1X0QI40"/>
<evidence type="ECO:0000313" key="1">
    <source>
        <dbReference type="EMBL" id="ORD99452.1"/>
    </source>
</evidence>
<proteinExistence type="predicted"/>
<dbReference type="VEuPathDB" id="MicrosporidiaDB:HERIO_976"/>
<dbReference type="EMBL" id="LTAI01000192">
    <property type="protein sequence ID" value="ORD99452.1"/>
    <property type="molecule type" value="Genomic_DNA"/>
</dbReference>
<gene>
    <name evidence="1" type="ORF">A0H76_826</name>
</gene>
<reference evidence="1 2" key="1">
    <citation type="journal article" date="2017" name="Environ. Microbiol.">
        <title>Decay of the glycolytic pathway and adaptation to intranuclear parasitism within Enterocytozoonidae microsporidia.</title>
        <authorList>
            <person name="Wiredu Boakye D."/>
            <person name="Jaroenlak P."/>
            <person name="Prachumwat A."/>
            <person name="Williams T.A."/>
            <person name="Bateman K.S."/>
            <person name="Itsathitphaisarn O."/>
            <person name="Sritunyalucksana K."/>
            <person name="Paszkiewicz K.H."/>
            <person name="Moore K.A."/>
            <person name="Stentiford G.D."/>
            <person name="Williams B.A."/>
        </authorList>
    </citation>
    <scope>NUCLEOTIDE SEQUENCE [LARGE SCALE GENOMIC DNA]</scope>
    <source>
        <strain evidence="2">canceri</strain>
    </source>
</reference>
<dbReference type="VEuPathDB" id="MicrosporidiaDB:A0H76_826"/>
<dbReference type="Proteomes" id="UP000192501">
    <property type="component" value="Unassembled WGS sequence"/>
</dbReference>
<comment type="caution">
    <text evidence="1">The sequence shown here is derived from an EMBL/GenBank/DDBJ whole genome shotgun (WGS) entry which is preliminary data.</text>
</comment>
<evidence type="ECO:0000313" key="2">
    <source>
        <dbReference type="Proteomes" id="UP000192501"/>
    </source>
</evidence>
<name>A0A1X0QI40_9MICR</name>
<accession>A0A1X0QI40</accession>